<dbReference type="Proteomes" id="UP000242850">
    <property type="component" value="Unassembled WGS sequence"/>
</dbReference>
<evidence type="ECO:0000256" key="5">
    <source>
        <dbReference type="ARBA" id="ARBA00022650"/>
    </source>
</evidence>
<accession>A0A1H5SAA2</accession>
<evidence type="ECO:0000256" key="11">
    <source>
        <dbReference type="PIRSR" id="PIRSR000193-1"/>
    </source>
</evidence>
<evidence type="ECO:0000256" key="7">
    <source>
        <dbReference type="ARBA" id="ARBA00023002"/>
    </source>
</evidence>
<dbReference type="InterPro" id="IPR036291">
    <property type="entry name" value="NAD(P)-bd_dom_sf"/>
</dbReference>
<feature type="domain" description="Pyrroline-5-carboxylate reductase catalytic N-terminal" evidence="12">
    <location>
        <begin position="2"/>
        <end position="92"/>
    </location>
</feature>
<evidence type="ECO:0000256" key="1">
    <source>
        <dbReference type="ARBA" id="ARBA00004496"/>
    </source>
</evidence>
<dbReference type="FunFam" id="3.40.50.720:FF:000190">
    <property type="entry name" value="Pyrroline-5-carboxylate reductase"/>
    <property type="match status" value="1"/>
</dbReference>
<feature type="binding site" evidence="11">
    <location>
        <begin position="5"/>
        <end position="10"/>
    </location>
    <ligand>
        <name>NADP(+)</name>
        <dbReference type="ChEBI" id="CHEBI:58349"/>
    </ligand>
</feature>
<feature type="domain" description="Pyrroline-5-carboxylate reductase dimerisation" evidence="13">
    <location>
        <begin position="155"/>
        <end position="256"/>
    </location>
</feature>
<dbReference type="InterPro" id="IPR029036">
    <property type="entry name" value="P5CR_dimer"/>
</dbReference>
<dbReference type="Pfam" id="PF14748">
    <property type="entry name" value="P5CR_dimer"/>
    <property type="match status" value="1"/>
</dbReference>
<keyword evidence="15" id="KW-1185">Reference proteome</keyword>
<dbReference type="OrthoDB" id="9805754at2"/>
<evidence type="ECO:0000256" key="10">
    <source>
        <dbReference type="NCBIfam" id="TIGR00112"/>
    </source>
</evidence>
<dbReference type="EMBL" id="FNUK01000002">
    <property type="protein sequence ID" value="SEF46771.1"/>
    <property type="molecule type" value="Genomic_DNA"/>
</dbReference>
<keyword evidence="7 9" id="KW-0560">Oxidoreductase</keyword>
<comment type="catalytic activity">
    <reaction evidence="9">
        <text>L-proline + NADP(+) = (S)-1-pyrroline-5-carboxylate + NADPH + 2 H(+)</text>
        <dbReference type="Rhea" id="RHEA:14109"/>
        <dbReference type="ChEBI" id="CHEBI:15378"/>
        <dbReference type="ChEBI" id="CHEBI:17388"/>
        <dbReference type="ChEBI" id="CHEBI:57783"/>
        <dbReference type="ChEBI" id="CHEBI:58349"/>
        <dbReference type="ChEBI" id="CHEBI:60039"/>
        <dbReference type="EC" id="1.5.1.2"/>
    </reaction>
</comment>
<dbReference type="Gene3D" id="3.40.50.720">
    <property type="entry name" value="NAD(P)-binding Rossmann-like Domain"/>
    <property type="match status" value="1"/>
</dbReference>
<organism evidence="14 15">
    <name type="scientific">Caloramator fervidus</name>
    <dbReference type="NCBI Taxonomy" id="29344"/>
    <lineage>
        <taxon>Bacteria</taxon>
        <taxon>Bacillati</taxon>
        <taxon>Bacillota</taxon>
        <taxon>Clostridia</taxon>
        <taxon>Eubacteriales</taxon>
        <taxon>Clostridiaceae</taxon>
        <taxon>Caloramator</taxon>
    </lineage>
</organism>
<dbReference type="SUPFAM" id="SSF51735">
    <property type="entry name" value="NAD(P)-binding Rossmann-fold domains"/>
    <property type="match status" value="1"/>
</dbReference>
<evidence type="ECO:0000259" key="13">
    <source>
        <dbReference type="Pfam" id="PF14748"/>
    </source>
</evidence>
<reference evidence="15" key="1">
    <citation type="submission" date="2016-10" db="EMBL/GenBank/DDBJ databases">
        <authorList>
            <person name="Varghese N."/>
            <person name="Submissions S."/>
        </authorList>
    </citation>
    <scope>NUCLEOTIDE SEQUENCE [LARGE SCALE GENOMIC DNA]</scope>
    <source>
        <strain evidence="15">DSM 5463</strain>
    </source>
</reference>
<comment type="subcellular location">
    <subcellularLocation>
        <location evidence="1 9">Cytoplasm</location>
    </subcellularLocation>
</comment>
<evidence type="ECO:0000256" key="2">
    <source>
        <dbReference type="ARBA" id="ARBA00005525"/>
    </source>
</evidence>
<feature type="binding site" evidence="11">
    <location>
        <position position="51"/>
    </location>
    <ligand>
        <name>NADPH</name>
        <dbReference type="ChEBI" id="CHEBI:57783"/>
    </ligand>
</feature>
<dbReference type="RefSeq" id="WP_103895319.1">
    <property type="nucleotide sequence ID" value="NZ_FNUK01000002.1"/>
</dbReference>
<dbReference type="NCBIfam" id="TIGR00112">
    <property type="entry name" value="proC"/>
    <property type="match status" value="1"/>
</dbReference>
<keyword evidence="5 9" id="KW-0641">Proline biosynthesis</keyword>
<dbReference type="EC" id="1.5.1.2" evidence="9 10"/>
<evidence type="ECO:0000313" key="14">
    <source>
        <dbReference type="EMBL" id="SEF46771.1"/>
    </source>
</evidence>
<dbReference type="GO" id="GO:0004735">
    <property type="term" value="F:pyrroline-5-carboxylate reductase activity"/>
    <property type="evidence" value="ECO:0007669"/>
    <property type="project" value="UniProtKB-UniRule"/>
</dbReference>
<comment type="function">
    <text evidence="8 9">Catalyzes the reduction of 1-pyrroline-5-carboxylate (PCA) to L-proline.</text>
</comment>
<dbReference type="HAMAP" id="MF_01925">
    <property type="entry name" value="P5C_reductase"/>
    <property type="match status" value="1"/>
</dbReference>
<dbReference type="UniPathway" id="UPA00098">
    <property type="reaction ID" value="UER00361"/>
</dbReference>
<gene>
    <name evidence="9" type="primary">proC</name>
    <name evidence="14" type="ORF">SAMN05660865_00298</name>
</gene>
<comment type="similarity">
    <text evidence="2 9">Belongs to the pyrroline-5-carboxylate reductase family.</text>
</comment>
<dbReference type="GO" id="GO:0005737">
    <property type="term" value="C:cytoplasm"/>
    <property type="evidence" value="ECO:0007669"/>
    <property type="project" value="UniProtKB-SubCell"/>
</dbReference>
<comment type="catalytic activity">
    <reaction evidence="9">
        <text>L-proline + NAD(+) = (S)-1-pyrroline-5-carboxylate + NADH + 2 H(+)</text>
        <dbReference type="Rhea" id="RHEA:14105"/>
        <dbReference type="ChEBI" id="CHEBI:15378"/>
        <dbReference type="ChEBI" id="CHEBI:17388"/>
        <dbReference type="ChEBI" id="CHEBI:57540"/>
        <dbReference type="ChEBI" id="CHEBI:57945"/>
        <dbReference type="ChEBI" id="CHEBI:60039"/>
        <dbReference type="EC" id="1.5.1.2"/>
    </reaction>
</comment>
<dbReference type="Gene3D" id="1.10.3730.10">
    <property type="entry name" value="ProC C-terminal domain-like"/>
    <property type="match status" value="1"/>
</dbReference>
<dbReference type="PANTHER" id="PTHR11645">
    <property type="entry name" value="PYRROLINE-5-CARBOXYLATE REDUCTASE"/>
    <property type="match status" value="1"/>
</dbReference>
<evidence type="ECO:0000313" key="15">
    <source>
        <dbReference type="Proteomes" id="UP000242850"/>
    </source>
</evidence>
<dbReference type="PIRSF" id="PIRSF000193">
    <property type="entry name" value="Pyrrol-5-carb_rd"/>
    <property type="match status" value="1"/>
</dbReference>
<dbReference type="FunFam" id="1.10.3730.10:FF:000001">
    <property type="entry name" value="Pyrroline-5-carboxylate reductase"/>
    <property type="match status" value="1"/>
</dbReference>
<dbReference type="PANTHER" id="PTHR11645:SF0">
    <property type="entry name" value="PYRROLINE-5-CARBOXYLATE REDUCTASE 3"/>
    <property type="match status" value="1"/>
</dbReference>
<dbReference type="GO" id="GO:0055129">
    <property type="term" value="P:L-proline biosynthetic process"/>
    <property type="evidence" value="ECO:0007669"/>
    <property type="project" value="UniProtKB-UniRule"/>
</dbReference>
<keyword evidence="4 9" id="KW-0028">Amino-acid biosynthesis</keyword>
<dbReference type="SUPFAM" id="SSF48179">
    <property type="entry name" value="6-phosphogluconate dehydrogenase C-terminal domain-like"/>
    <property type="match status" value="1"/>
</dbReference>
<dbReference type="InterPro" id="IPR008927">
    <property type="entry name" value="6-PGluconate_DH-like_C_sf"/>
</dbReference>
<keyword evidence="3 9" id="KW-0963">Cytoplasm</keyword>
<keyword evidence="6 9" id="KW-0521">NADP</keyword>
<evidence type="ECO:0000256" key="8">
    <source>
        <dbReference type="ARBA" id="ARBA00058118"/>
    </source>
</evidence>
<protein>
    <recommendedName>
        <fullName evidence="9 10">Pyrroline-5-carboxylate reductase</fullName>
        <shortName evidence="9">P5C reductase</shortName>
        <shortName evidence="9">P5CR</shortName>
        <ecNumber evidence="9 10">1.5.1.2</ecNumber>
    </recommendedName>
    <alternativeName>
        <fullName evidence="9">PCA reductase</fullName>
    </alternativeName>
</protein>
<dbReference type="Pfam" id="PF03807">
    <property type="entry name" value="F420_oxidored"/>
    <property type="match status" value="1"/>
</dbReference>
<dbReference type="InterPro" id="IPR000304">
    <property type="entry name" value="Pyrroline-COOH_reductase"/>
</dbReference>
<sequence length="263" mass="29196">MLGFIGCGNMGSAIIKGIIDSGIDPKNMYAYDHHKEKILNTNSKINICSNNIEVVNKSKYIFLAIKPHLYNEVLQAIKDHLTYDKIIIIMAAGYTIKQAEEIIGNKKIVRIMPNTPALIKQGFITISYNNKLSIEEKNIIINLLKNIGTVKEINEDLMNAYSSITGSGPAFVYLFIEAMADAALLLGIPKKEAYEAISTMIIGSAKLLLETSKHPAELRDMVTSPSGTTIEGIRTLEEKAFRSSIIECVVNTYKKNLDIKNIR</sequence>
<evidence type="ECO:0000256" key="9">
    <source>
        <dbReference type="HAMAP-Rule" id="MF_01925"/>
    </source>
</evidence>
<feature type="binding site" evidence="11">
    <location>
        <begin position="64"/>
        <end position="67"/>
    </location>
    <ligand>
        <name>NADP(+)</name>
        <dbReference type="ChEBI" id="CHEBI:58349"/>
    </ligand>
</feature>
<proteinExistence type="inferred from homology"/>
<dbReference type="AlphaFoldDB" id="A0A1H5SAA2"/>
<evidence type="ECO:0000256" key="4">
    <source>
        <dbReference type="ARBA" id="ARBA00022605"/>
    </source>
</evidence>
<comment type="pathway">
    <text evidence="9">Amino-acid biosynthesis; L-proline biosynthesis; L-proline from L-glutamate 5-semialdehyde: step 1/1.</text>
</comment>
<name>A0A1H5SAA2_9CLOT</name>
<evidence type="ECO:0000256" key="3">
    <source>
        <dbReference type="ARBA" id="ARBA00022490"/>
    </source>
</evidence>
<dbReference type="InterPro" id="IPR028939">
    <property type="entry name" value="P5C_Rdtase_cat_N"/>
</dbReference>
<evidence type="ECO:0000256" key="6">
    <source>
        <dbReference type="ARBA" id="ARBA00022857"/>
    </source>
</evidence>
<evidence type="ECO:0000259" key="12">
    <source>
        <dbReference type="Pfam" id="PF03807"/>
    </source>
</evidence>